<keyword evidence="4" id="KW-0472">Membrane</keyword>
<accession>A0A844FWV1</accession>
<protein>
    <submittedName>
        <fullName evidence="8">BspA family leucine-rich repeat surface protein</fullName>
    </submittedName>
</protein>
<dbReference type="PANTHER" id="PTHR36108:SF13">
    <property type="entry name" value="COLOSSIN-B-RELATED"/>
    <property type="match status" value="1"/>
</dbReference>
<keyword evidence="4" id="KW-0812">Transmembrane</keyword>
<evidence type="ECO:0000256" key="1">
    <source>
        <dbReference type="ARBA" id="ARBA00007257"/>
    </source>
</evidence>
<dbReference type="NCBIfam" id="TIGR02167">
    <property type="entry name" value="Liste_lipo_26"/>
    <property type="match status" value="4"/>
</dbReference>
<dbReference type="EMBL" id="VUNM01000047">
    <property type="protein sequence ID" value="MST90234.1"/>
    <property type="molecule type" value="Genomic_DNA"/>
</dbReference>
<evidence type="ECO:0000256" key="5">
    <source>
        <dbReference type="SAM" id="SignalP"/>
    </source>
</evidence>
<feature type="domain" description="DUF7601" evidence="7">
    <location>
        <begin position="2284"/>
        <end position="2405"/>
    </location>
</feature>
<evidence type="ECO:0000313" key="9">
    <source>
        <dbReference type="Proteomes" id="UP000442619"/>
    </source>
</evidence>
<dbReference type="Proteomes" id="UP000442619">
    <property type="component" value="Unassembled WGS sequence"/>
</dbReference>
<dbReference type="RefSeq" id="WP_154518770.1">
    <property type="nucleotide sequence ID" value="NZ_VUNM01000047.1"/>
</dbReference>
<dbReference type="InterPro" id="IPR055382">
    <property type="entry name" value="DUF7601"/>
</dbReference>
<proteinExistence type="inferred from homology"/>
<feature type="domain" description="SpaA-like prealbumin fold" evidence="6">
    <location>
        <begin position="1194"/>
        <end position="1278"/>
    </location>
</feature>
<dbReference type="Gene3D" id="2.60.40.10">
    <property type="entry name" value="Immunoglobulins"/>
    <property type="match status" value="3"/>
</dbReference>
<sequence length="2444" mass="273484">MIKKMLNKVSALLLSVLMIASLMSSATIVHAEDTTNKSIIPTFKAILSSGATLKDNKYVWDITDHPDTHKFIYHIDYELSSTTDIPAGGVKITIPKSILKDRDGNPADAIDVSVPSEEEAKSATKDDEVNYTWTSSKDKDGKDVIVISNITTRKAESGFIEVSYSPTKSAFDYKDMQESNPFQATITVNGETKQTDPISVAMNTQVGDSASTTLHAPTDFYKDWQSSWGTQPNGTQGMHFLVWDAETNINNSTQPYTLKIENTTVSPDLKFVGYSLNNANGPYTTTNQIDNQTSSKRHDYILTYYDPAKYKDKDAYSFTDSVKTTLIPKDTIDSNIINTSKATWSYEDPKFIAYPATANGYKRGNHTIYENFKDNKISDSNAFSYKACTYAYGGTWTANDSKDPTSYGKKKITYIVGDDKLYLNDNITSKNSRDFTIPKDAKPLGSDDYQIKSAKWSIYTRYRLFNDETKKFEETTHEYLDQDIVHFEAKVNGEYKEVATYKLGTKTPTILDDSIVESLNDKEIVFKDNNVTGIRLSTSNAYWYAELNVSPVIHLKNSKKVTDAIKNDKELKLHNISISTIKSNDNKTLFEQQCYAYDRAVSPEKHSSIKKEVVSTGSNKVKKKYTLRWKISPRETLTTNSGTTYIKQKSGTFYDLLPKGMHLEKGSIDVVTDQGSLDKNSYSYKVTQDYRNSGRDMVKITVPVAAEFYDVYLNSEISWDAIKDYGDAVINPVAYETGNDDITDGFNDDGGKLTNSNKQYMTSLDSKCKTERFLYDESKHNIDTITSALSGLKKQVKSENDTAYTNSTYVTSNGSYSYRLRYANTMNNNSSNLVFFDSLENYKLNGKGSDWHGIVKRFDLTQLRQKGVNPVIYVSTQENLSMEDHHDLTDTTIWQPLTDSTDLTQVHAFAIDCRKMADGKDFELNEGESLSAVVYMQAPDHVNETEKSYAKAYNNIYIQSKIISGKTAVDYFNHEDYTTVKYHTASNLTIHKQSTQDASVSVPGATYTLTGTSDYKTEVNESETTGEQGNASFEDLEKGTYTLKETSTTPDWLVDKHEYKVVVNDSGEITIDGQAVNGQYIVKDVPRIHGDISFMKYSTLSNTPAAGTKFRLNGTSEYGTDVMEYATADDAGKVTFSNIEYGHYTLEEVSAAKGFIPNDKEYTATISDAGNGGIVDAEMLTNGMPVIRNEPYHKVQISKQSSYDGSLLKGATFNLSGTSDYGHLYSQDATSGSVGIATFDQLEPGTYVLKETKAPDKFFINETKYVVKVNKDDTYTIDGLEKNENGYYRINDNPNADGLIIVQKVWKDNKTNDQRKIPTIRISTDVKQTSSYAVFRTGENRSPFSYVVMNKYPNESRDYYQKIITAVIFDRNQVPKEGAVRLDSDYNNPDARYKIYGWLTDNGELHYWTNAQKIFLTDDTVNVFSYLQNATRIDMDPIDTSAVTTMKNMFHWCFKVKSLDLSKFDTSNVTNMDGMFFRCDGVKSLDLSHFDTSKVTDMRNMVNCYNIESLDLTNFDTSNVKNMGCMFQTCEKLNSLDISSFNIHKVEDIGAMFRWCYSLKNIYVSDGWVIPEKCDVGSMFIGDTELFKSKLTVTVGKTEYDNYKNKDGRFGNRKYATYKEGGLLDYKYTHDILATLDNVVKTVTNTVTNAIDTIVNGASNNDTTQSSTYVSTDPKQCTIEKNGDTWVYKFHVVDPDAKYYATEDFMSGYTSSLNGYYAETTKDKPLTITNTAKNYSSRDKDETSFKIIKNVDGKQIESIPVYEKYSHTSNIDDAGKAKGVYNNSLNDTNVVTIPGASKLHVKLYYSTESISYDWACVWAGNHSDYKPDDQSSLSQLGDVTGKIGGNPINDFEHASVLEGDIDGDAVTFGFRSDSAVGYYGYYAVVKGYDQNNNLVQAGVKKVASDTNVVDVPSEYQNKSYMFNVTLSNNDTSKLAGTKIFGNTVFKDGTARVGIKPGETLNINGLPAGTTYKVEEDKYADFYTESKNSTGSASATSAPTAVFTNHYQKPTTNKKTNGFTLKNTVKGYYQSVGKYTYNVSFKNLTPDKKYTLDNGQAFTADHNGYGYVSVTLGDKETVTFNNLDVGASYKVTQQAEKDTTPSYKITNDATVGDIAQNSNQANKNESLSTAWESVDEGEDITVTYINNVVKYQNLVLKNTVTGKAPDKFHYVVTFTNLPGTIQSDAGNIVPDEDRKVSVDVYLDNDETITFKNVPVTTKYKIIEYANAGIASYKLTSADETKAKYATESDHKTESNQDLATDIETVDEGEDVTVTYLNVMPEVAHISLTKKVQGLEVHPNKFFKFTISLTNATKNQNYSIDLSQGSEEHDGMKNPIFIKTDKDGSASVDIYLKQNDKIVINDLPLTARYSIAEDDNNHTKEITVNGNKVENISERNVANEDVVFTNTFNYVLPTGFTNRHSIAIICAVIIITTLLLLIFARKRIRH</sequence>
<feature type="domain" description="SpaA-like prealbumin fold" evidence="6">
    <location>
        <begin position="1090"/>
        <end position="1170"/>
    </location>
</feature>
<gene>
    <name evidence="8" type="ORF">FYJ79_11780</name>
</gene>
<comment type="similarity">
    <text evidence="1">Belongs to the serine-aspartate repeat-containing protein (SDr) family.</text>
</comment>
<organism evidence="8 9">
    <name type="scientific">Sharpea porci</name>
    <dbReference type="NCBI Taxonomy" id="2652286"/>
    <lineage>
        <taxon>Bacteria</taxon>
        <taxon>Bacillati</taxon>
        <taxon>Bacillota</taxon>
        <taxon>Erysipelotrichia</taxon>
        <taxon>Erysipelotrichales</taxon>
        <taxon>Coprobacillaceae</taxon>
        <taxon>Sharpea</taxon>
    </lineage>
</organism>
<evidence type="ECO:0000256" key="3">
    <source>
        <dbReference type="ARBA" id="ARBA00022729"/>
    </source>
</evidence>
<keyword evidence="4" id="KW-1133">Transmembrane helix</keyword>
<evidence type="ECO:0000313" key="8">
    <source>
        <dbReference type="EMBL" id="MST90234.1"/>
    </source>
</evidence>
<dbReference type="Pfam" id="PF24547">
    <property type="entry name" value="DUF7601"/>
    <property type="match status" value="3"/>
</dbReference>
<reference evidence="8 9" key="1">
    <citation type="submission" date="2019-08" db="EMBL/GenBank/DDBJ databases">
        <title>In-depth cultivation of the pig gut microbiome towards novel bacterial diversity and tailored functional studies.</title>
        <authorList>
            <person name="Wylensek D."/>
            <person name="Hitch T.C.A."/>
            <person name="Clavel T."/>
        </authorList>
    </citation>
    <scope>NUCLEOTIDE SEQUENCE [LARGE SCALE GENOMIC DNA]</scope>
    <source>
        <strain evidence="8 9">CA-Schmier-601-WT-3</strain>
    </source>
</reference>
<keyword evidence="9" id="KW-1185">Reference proteome</keyword>
<dbReference type="SUPFAM" id="SSF52058">
    <property type="entry name" value="L domain-like"/>
    <property type="match status" value="1"/>
</dbReference>
<dbReference type="InterPro" id="IPR013783">
    <property type="entry name" value="Ig-like_fold"/>
</dbReference>
<evidence type="ECO:0000259" key="7">
    <source>
        <dbReference type="Pfam" id="PF24547"/>
    </source>
</evidence>
<keyword evidence="3 5" id="KW-0732">Signal</keyword>
<evidence type="ECO:0000256" key="2">
    <source>
        <dbReference type="ARBA" id="ARBA00022525"/>
    </source>
</evidence>
<dbReference type="InterPro" id="IPR011889">
    <property type="entry name" value="Liste_lipo_26"/>
</dbReference>
<feature type="signal peptide" evidence="5">
    <location>
        <begin position="1"/>
        <end position="31"/>
    </location>
</feature>
<feature type="domain" description="SpaA-like prealbumin fold" evidence="6">
    <location>
        <begin position="987"/>
        <end position="1072"/>
    </location>
</feature>
<keyword evidence="2" id="KW-0964">Secreted</keyword>
<feature type="chain" id="PRO_5032746652" evidence="5">
    <location>
        <begin position="32"/>
        <end position="2444"/>
    </location>
</feature>
<dbReference type="InterPro" id="IPR005046">
    <property type="entry name" value="DUF285"/>
</dbReference>
<feature type="transmembrane region" description="Helical" evidence="4">
    <location>
        <begin position="2420"/>
        <end position="2438"/>
    </location>
</feature>
<comment type="caution">
    <text evidence="8">The sequence shown here is derived from an EMBL/GenBank/DDBJ whole genome shotgun (WGS) entry which is preliminary data.</text>
</comment>
<dbReference type="Pfam" id="PF17802">
    <property type="entry name" value="SpaA"/>
    <property type="match status" value="3"/>
</dbReference>
<evidence type="ECO:0000256" key="4">
    <source>
        <dbReference type="SAM" id="Phobius"/>
    </source>
</evidence>
<dbReference type="SUPFAM" id="SSF49478">
    <property type="entry name" value="Cna protein B-type domain"/>
    <property type="match status" value="3"/>
</dbReference>
<dbReference type="Gene3D" id="3.80.10.10">
    <property type="entry name" value="Ribonuclease Inhibitor"/>
    <property type="match status" value="1"/>
</dbReference>
<dbReference type="Pfam" id="PF03382">
    <property type="entry name" value="DUF285"/>
    <property type="match status" value="1"/>
</dbReference>
<evidence type="ECO:0000259" key="6">
    <source>
        <dbReference type="Pfam" id="PF17802"/>
    </source>
</evidence>
<name>A0A844FWV1_9FIRM</name>
<dbReference type="InterPro" id="IPR032675">
    <property type="entry name" value="LRR_dom_sf"/>
</dbReference>
<dbReference type="PANTHER" id="PTHR36108">
    <property type="entry name" value="COLOSSIN-B-RELATED"/>
    <property type="match status" value="1"/>
</dbReference>
<dbReference type="Gene3D" id="2.60.40.1140">
    <property type="entry name" value="Collagen-binding surface protein Cna, B-type domain"/>
    <property type="match status" value="4"/>
</dbReference>
<feature type="domain" description="DUF7601" evidence="7">
    <location>
        <begin position="1909"/>
        <end position="2006"/>
    </location>
</feature>
<feature type="domain" description="DUF7601" evidence="7">
    <location>
        <begin position="2152"/>
        <end position="2249"/>
    </location>
</feature>
<dbReference type="InterPro" id="IPR041033">
    <property type="entry name" value="SpaA_PFL_dom_1"/>
</dbReference>